<reference evidence="2 3" key="1">
    <citation type="submission" date="2022-07" db="EMBL/GenBank/DDBJ databases">
        <title>Genome-wide signatures of adaptation to extreme environments.</title>
        <authorList>
            <person name="Cho C.H."/>
            <person name="Yoon H.S."/>
        </authorList>
    </citation>
    <scope>NUCLEOTIDE SEQUENCE [LARGE SCALE GENOMIC DNA]</scope>
    <source>
        <strain evidence="2 3">108.79 E11</strain>
    </source>
</reference>
<dbReference type="AlphaFoldDB" id="A0AAV9IKY2"/>
<name>A0AAV9IKY2_9RHOD</name>
<feature type="region of interest" description="Disordered" evidence="1">
    <location>
        <begin position="730"/>
        <end position="749"/>
    </location>
</feature>
<evidence type="ECO:0000313" key="3">
    <source>
        <dbReference type="Proteomes" id="UP001300502"/>
    </source>
</evidence>
<dbReference type="Proteomes" id="UP001300502">
    <property type="component" value="Unassembled WGS sequence"/>
</dbReference>
<organism evidence="2 3">
    <name type="scientific">Galdieria yellowstonensis</name>
    <dbReference type="NCBI Taxonomy" id="3028027"/>
    <lineage>
        <taxon>Eukaryota</taxon>
        <taxon>Rhodophyta</taxon>
        <taxon>Bangiophyceae</taxon>
        <taxon>Galdieriales</taxon>
        <taxon>Galdieriaceae</taxon>
        <taxon>Galdieria</taxon>
    </lineage>
</organism>
<keyword evidence="3" id="KW-1185">Reference proteome</keyword>
<feature type="region of interest" description="Disordered" evidence="1">
    <location>
        <begin position="1"/>
        <end position="26"/>
    </location>
</feature>
<gene>
    <name evidence="2" type="ORF">GAYE_SCF48G6027</name>
</gene>
<evidence type="ECO:0000256" key="1">
    <source>
        <dbReference type="SAM" id="MobiDB-lite"/>
    </source>
</evidence>
<accession>A0AAV9IKY2</accession>
<protein>
    <recommendedName>
        <fullName evidence="4">SAM domain-containing protein</fullName>
    </recommendedName>
</protein>
<comment type="caution">
    <text evidence="2">The sequence shown here is derived from an EMBL/GenBank/DDBJ whole genome shotgun (WGS) entry which is preliminary data.</text>
</comment>
<evidence type="ECO:0000313" key="2">
    <source>
        <dbReference type="EMBL" id="KAK4528093.1"/>
    </source>
</evidence>
<proteinExistence type="predicted"/>
<sequence length="922" mass="105097">MDDVSGTTEGRLGRRQESEEAASSSRADVPVPRISLVRPLVNRRAAVYQIISNFNSSYTPSNSSSYDVRPSVCFAPQMYGSGKTILGKHFREFVLLNRQDLEKYIIGFPGIAGSGVSAGERAVEALLNETLYVNVDLRDFPRFDGEGFKPTLLKKISKEALSTLPNKPELLAKVLKNRKDPEKWLKSLFEVTNKRYLFLFIDEIGLLPSRKFYQFPDLDPQRNPRKPNVYCLFFRVLSSLLIQRFVICYVAGRSDAIVTKQEDAMSSRVDLDFLRLDPFSEETTKLFIQGMKTSTGGTALQLLFPKHPEGPDWFFKQVYNYTGGVPIYVRHVIQVLVDTCVHHKLYNLSERRMRRQVETIAPKSVNIATPRNMEPKALSMFCTLLLSSILEYRFAITETIYGGSVIGDDSKYILDVANNFGFYYEYCTGGILSYEKMEGEEMDEEDKMNEMDEDDEMNEMDEEDEMNEMNKENIMNAGNVQMVKLIFPKIVFEGIKKEYLDYLPLRYIYYLSPLHVPRESPSSLGFRFEVIFALILYVRCSLCTRLGELDIFRQSFVENISLEAKKCRVKVIPSFNVLLNTTHSANEELYSPSAWKEFYDKYLSKDGIFLPNRNNSAGPDIIVRVSVPIDASSSTSKKRQSSLTQVSMDTSSKKRRVYLIGIALKCYGKSGVGVAKIKEEVDKFLVPVSSQLELEKNDIWAIQLVVSTSYNNDVSSHFVHKQNWVIDTRKKVSSSSSTPSHDMNYSNSDQEGLRIGRNCQLVVCSIENLEKFLGKEIYDHIEKARSSERENFLTKVTPLSRLIGTLFEHGWARGRSAKPEAYLGKSTEKNIDANRVDSTVKSSSSVVPVRQDEFDWMEFLKTYCDLTESEATECWYALKRFSESEMEVVDTSMLKELGIDDPLKRAKIVTGMASYAGKKRQS</sequence>
<dbReference type="InterPro" id="IPR027417">
    <property type="entry name" value="P-loop_NTPase"/>
</dbReference>
<dbReference type="SUPFAM" id="SSF52540">
    <property type="entry name" value="P-loop containing nucleoside triphosphate hydrolases"/>
    <property type="match status" value="1"/>
</dbReference>
<dbReference type="EMBL" id="JANCYU010000059">
    <property type="protein sequence ID" value="KAK4528093.1"/>
    <property type="molecule type" value="Genomic_DNA"/>
</dbReference>
<feature type="compositionally biased region" description="Polar residues" evidence="1">
    <location>
        <begin position="738"/>
        <end position="749"/>
    </location>
</feature>
<evidence type="ECO:0008006" key="4">
    <source>
        <dbReference type="Google" id="ProtNLM"/>
    </source>
</evidence>